<dbReference type="RefSeq" id="WP_113944817.1">
    <property type="nucleotide sequence ID" value="NZ_JBHEEG010000001.1"/>
</dbReference>
<accession>A0A366DZK1</accession>
<evidence type="ECO:0000313" key="1">
    <source>
        <dbReference type="EMBL" id="RBO94969.1"/>
    </source>
</evidence>
<evidence type="ECO:0000313" key="2">
    <source>
        <dbReference type="Proteomes" id="UP000252893"/>
    </source>
</evidence>
<sequence length="62" mass="7052">MDHDDLIRSLIANSDPDDPLSAALIDNIRERKRIFRDMLGNSRFLKNNRHSSNDETGSGVLQ</sequence>
<comment type="caution">
    <text evidence="1">The sequence shown here is derived from an EMBL/GenBank/DDBJ whole genome shotgun (WGS) entry which is preliminary data.</text>
</comment>
<dbReference type="Proteomes" id="UP000252893">
    <property type="component" value="Unassembled WGS sequence"/>
</dbReference>
<keyword evidence="2" id="KW-1185">Reference proteome</keyword>
<name>A0A366DZK1_9HYPH</name>
<dbReference type="AlphaFoldDB" id="A0A366DZK1"/>
<reference evidence="1 2" key="1">
    <citation type="submission" date="2018-06" db="EMBL/GenBank/DDBJ databases">
        <title>Genomic Encyclopedia of Type Strains, Phase IV (KMG-IV): sequencing the most valuable type-strain genomes for metagenomic binning, comparative biology and taxonomic classification.</title>
        <authorList>
            <person name="Goeker M."/>
        </authorList>
    </citation>
    <scope>NUCLEOTIDE SEQUENCE [LARGE SCALE GENOMIC DNA]</scope>
    <source>
        <strain evidence="1 2">DSM 25619</strain>
    </source>
</reference>
<gene>
    <name evidence="1" type="ORF">DFR47_104331</name>
</gene>
<protein>
    <submittedName>
        <fullName evidence="1">Uncharacterized protein</fullName>
    </submittedName>
</protein>
<organism evidence="1 2">
    <name type="scientific">Pseudochrobactrum asaccharolyticum</name>
    <dbReference type="NCBI Taxonomy" id="354351"/>
    <lineage>
        <taxon>Bacteria</taxon>
        <taxon>Pseudomonadati</taxon>
        <taxon>Pseudomonadota</taxon>
        <taxon>Alphaproteobacteria</taxon>
        <taxon>Hyphomicrobiales</taxon>
        <taxon>Brucellaceae</taxon>
        <taxon>Pseudochrobactrum</taxon>
    </lineage>
</organism>
<proteinExistence type="predicted"/>
<dbReference type="EMBL" id="QNRH01000004">
    <property type="protein sequence ID" value="RBO94969.1"/>
    <property type="molecule type" value="Genomic_DNA"/>
</dbReference>